<reference evidence="2" key="1">
    <citation type="journal article" date="2022" name="bioRxiv">
        <title>Genomics of Preaxostyla Flagellates Illuminates Evolutionary Transitions and the Path Towards Mitochondrial Loss.</title>
        <authorList>
            <person name="Novak L.V.F."/>
            <person name="Treitli S.C."/>
            <person name="Pyrih J."/>
            <person name="Halakuc P."/>
            <person name="Pipaliya S.V."/>
            <person name="Vacek V."/>
            <person name="Brzon O."/>
            <person name="Soukal P."/>
            <person name="Eme L."/>
            <person name="Dacks J.B."/>
            <person name="Karnkowska A."/>
            <person name="Elias M."/>
            <person name="Hampl V."/>
        </authorList>
    </citation>
    <scope>NUCLEOTIDE SEQUENCE</scope>
    <source>
        <strain evidence="2">RCP-MX</strain>
    </source>
</reference>
<evidence type="ECO:0000313" key="2">
    <source>
        <dbReference type="EMBL" id="KAJ4455791.1"/>
    </source>
</evidence>
<protein>
    <submittedName>
        <fullName evidence="2">Uncharacterized protein</fullName>
    </submittedName>
</protein>
<sequence length="269" mass="28569">MIVLLTFIHDAPLTDHVAAGGEASAALLRALESFLVPLDTAPTLIQLEQSLPRPLLSSAYAAWVGVLLEAVPALPAVLLAALRSSAGPLRPMPRPPQWLAPGTPLHSWLAAALGALIAQWNELSQGPRHQPPPRLLRSTVALLEILTEARLLVHPGALLPALLARHATAAEGVRLLVAAWQAAFPTGGEPETPGQPQPAGAAPRLAAAMQGLLRQALGQPHHHHLQQPRQQQQQQGGRGAEDQDEVEDRWHRLLADEAVGMLGLLLATP</sequence>
<evidence type="ECO:0000256" key="1">
    <source>
        <dbReference type="SAM" id="MobiDB-lite"/>
    </source>
</evidence>
<keyword evidence="3" id="KW-1185">Reference proteome</keyword>
<dbReference type="EMBL" id="JAPMOS010000092">
    <property type="protein sequence ID" value="KAJ4455791.1"/>
    <property type="molecule type" value="Genomic_DNA"/>
</dbReference>
<accession>A0ABQ8UD45</accession>
<feature type="region of interest" description="Disordered" evidence="1">
    <location>
        <begin position="219"/>
        <end position="246"/>
    </location>
</feature>
<dbReference type="Proteomes" id="UP001141327">
    <property type="component" value="Unassembled WGS sequence"/>
</dbReference>
<name>A0ABQ8UD45_9EUKA</name>
<proteinExistence type="predicted"/>
<comment type="caution">
    <text evidence="2">The sequence shown here is derived from an EMBL/GenBank/DDBJ whole genome shotgun (WGS) entry which is preliminary data.</text>
</comment>
<organism evidence="2 3">
    <name type="scientific">Paratrimastix pyriformis</name>
    <dbReference type="NCBI Taxonomy" id="342808"/>
    <lineage>
        <taxon>Eukaryota</taxon>
        <taxon>Metamonada</taxon>
        <taxon>Preaxostyla</taxon>
        <taxon>Paratrimastigidae</taxon>
        <taxon>Paratrimastix</taxon>
    </lineage>
</organism>
<gene>
    <name evidence="2" type="ORF">PAPYR_9150</name>
</gene>
<evidence type="ECO:0000313" key="3">
    <source>
        <dbReference type="Proteomes" id="UP001141327"/>
    </source>
</evidence>